<dbReference type="AlphaFoldDB" id="A0A3M9MAB7"/>
<dbReference type="GO" id="GO:0098797">
    <property type="term" value="C:plasma membrane protein complex"/>
    <property type="evidence" value="ECO:0007669"/>
    <property type="project" value="TreeGrafter"/>
</dbReference>
<dbReference type="GO" id="GO:0031992">
    <property type="term" value="F:energy transducer activity"/>
    <property type="evidence" value="ECO:0007669"/>
    <property type="project" value="TreeGrafter"/>
</dbReference>
<evidence type="ECO:0000313" key="5">
    <source>
        <dbReference type="Proteomes" id="UP000272117"/>
    </source>
</evidence>
<dbReference type="Gene3D" id="3.30.1150.10">
    <property type="match status" value="1"/>
</dbReference>
<dbReference type="InterPro" id="IPR051045">
    <property type="entry name" value="TonB-dependent_transducer"/>
</dbReference>
<dbReference type="OrthoDB" id="1039448at2"/>
<name>A0A3M9MAB7_9BACT</name>
<dbReference type="EMBL" id="RJJD01000023">
    <property type="protein sequence ID" value="RNI21803.1"/>
    <property type="molecule type" value="Genomic_DNA"/>
</dbReference>
<protein>
    <recommendedName>
        <fullName evidence="6">TonB C-terminal domain-containing protein</fullName>
    </recommendedName>
</protein>
<feature type="domain" description="TonB C-terminal" evidence="2">
    <location>
        <begin position="163"/>
        <end position="219"/>
    </location>
</feature>
<evidence type="ECO:0000313" key="4">
    <source>
        <dbReference type="EMBL" id="RNI21803.1"/>
    </source>
</evidence>
<evidence type="ECO:0000256" key="1">
    <source>
        <dbReference type="SAM" id="MobiDB-lite"/>
    </source>
</evidence>
<dbReference type="GO" id="GO:0055085">
    <property type="term" value="P:transmembrane transport"/>
    <property type="evidence" value="ECO:0007669"/>
    <property type="project" value="InterPro"/>
</dbReference>
<evidence type="ECO:0000259" key="2">
    <source>
        <dbReference type="Pfam" id="PF03544"/>
    </source>
</evidence>
<dbReference type="InterPro" id="IPR008756">
    <property type="entry name" value="Peptidase_M56"/>
</dbReference>
<keyword evidence="5" id="KW-1185">Reference proteome</keyword>
<feature type="region of interest" description="Disordered" evidence="1">
    <location>
        <begin position="120"/>
        <end position="145"/>
    </location>
</feature>
<dbReference type="PANTHER" id="PTHR33446:SF2">
    <property type="entry name" value="PROTEIN TONB"/>
    <property type="match status" value="1"/>
</dbReference>
<dbReference type="InterPro" id="IPR037682">
    <property type="entry name" value="TonB_C"/>
</dbReference>
<feature type="domain" description="Peptidase M56" evidence="3">
    <location>
        <begin position="13"/>
        <end position="85"/>
    </location>
</feature>
<dbReference type="RefSeq" id="WP_123129126.1">
    <property type="nucleotide sequence ID" value="NZ_RJJD01000023.1"/>
</dbReference>
<accession>A0A3M9MAB7</accession>
<gene>
    <name evidence="4" type="ORF">EFB08_21895</name>
</gene>
<dbReference type="PANTHER" id="PTHR33446">
    <property type="entry name" value="PROTEIN TONB-RELATED"/>
    <property type="match status" value="1"/>
</dbReference>
<dbReference type="Pfam" id="PF03544">
    <property type="entry name" value="TonB_C"/>
    <property type="match status" value="1"/>
</dbReference>
<evidence type="ECO:0000259" key="3">
    <source>
        <dbReference type="Pfam" id="PF05569"/>
    </source>
</evidence>
<dbReference type="Pfam" id="PF05569">
    <property type="entry name" value="Peptidase_M56"/>
    <property type="match status" value="1"/>
</dbReference>
<evidence type="ECO:0008006" key="6">
    <source>
        <dbReference type="Google" id="ProtNLM"/>
    </source>
</evidence>
<sequence>MEQGHSYDLMYLEVLTILFWCNPLLYLYRKALMATHEFLADAHVIQTEDKTTYGLLLAKQVLQKNHFALGHNFNKSLTLKRLKMIHAPNRRTSKVKQALAFPLLGLLALSLASNQLPLTEQKKEQPAVAKGQSQPETQAAAEPHFPGGKKELLKFIGQTFRIPLEASKSNYYGGVFVQATIEKDGTPGDFKVVQGSHALLDQEALRVIQKMPKWKPSETAATYVFPISVVIDGFKNDKEVINQKFEQALVQVSSQANAKSIRVADPVVVVGYGPAE</sequence>
<reference evidence="4 5" key="1">
    <citation type="submission" date="2018-11" db="EMBL/GenBank/DDBJ databases">
        <title>Rufibacter latericius sp. nov., isolated from water in Baiyang Lake.</title>
        <authorList>
            <person name="Yang Y."/>
        </authorList>
    </citation>
    <scope>NUCLEOTIDE SEQUENCE [LARGE SCALE GENOMIC DNA]</scope>
    <source>
        <strain evidence="4 5">R-22-1c-1</strain>
    </source>
</reference>
<dbReference type="SUPFAM" id="SSF74653">
    <property type="entry name" value="TolA/TonB C-terminal domain"/>
    <property type="match status" value="1"/>
</dbReference>
<organism evidence="4 5">
    <name type="scientific">Rufibacter latericius</name>
    <dbReference type="NCBI Taxonomy" id="2487040"/>
    <lineage>
        <taxon>Bacteria</taxon>
        <taxon>Pseudomonadati</taxon>
        <taxon>Bacteroidota</taxon>
        <taxon>Cytophagia</taxon>
        <taxon>Cytophagales</taxon>
        <taxon>Hymenobacteraceae</taxon>
        <taxon>Rufibacter</taxon>
    </lineage>
</organism>
<comment type="caution">
    <text evidence="4">The sequence shown here is derived from an EMBL/GenBank/DDBJ whole genome shotgun (WGS) entry which is preliminary data.</text>
</comment>
<proteinExistence type="predicted"/>
<dbReference type="Proteomes" id="UP000272117">
    <property type="component" value="Unassembled WGS sequence"/>
</dbReference>